<dbReference type="Gene3D" id="1.25.40.10">
    <property type="entry name" value="Tetratricopeptide repeat domain"/>
    <property type="match status" value="3"/>
</dbReference>
<keyword evidence="2" id="KW-0805">Transcription regulation</keyword>
<evidence type="ECO:0000256" key="1">
    <source>
        <dbReference type="ARBA" id="ARBA00005820"/>
    </source>
</evidence>
<dbReference type="Proteomes" id="UP001589890">
    <property type="component" value="Unassembled WGS sequence"/>
</dbReference>
<dbReference type="SMART" id="SM00862">
    <property type="entry name" value="Trans_reg_C"/>
    <property type="match status" value="1"/>
</dbReference>
<sequence>MTEALRIDLLGPLTVRFGGRALDMGPVRQQVMLAVLALRANQISTAEELLDAVWGEKPPPTGLKVIPPYIYRIRKLLPSEGLLDRTRDGYVLRVPEDCVDVQRFESAVKTAGQQSDPVRAAELYAEALALFRGEPLSGLPGSYLSVQRHRLVERRDKVLSDRIELDLANGRHAELVPELVGLVADRPLDERFASQLMLALYRSGRQAEALANYSKTRAVLVDQLGVEPGPELRAAHQTILRNEPSTPRSRDELPYSGAAFIGRTTELAEVIAALRPGSGVAPPVVTIDGMAGVGKTALAVRAGRDLARVYPDGQLFVDLHGHTPGRTPLAPERAVDHLLRSIDVPANQIPQEPEERLAFWRSQVAGKRLLIILDNAFDSASVEPLLPGAPTCGVLVTSRRQLTSLDARARMALDVLARSDASALLSQIIGAARSGQETSAALELVERCGHLPLAIRIAGSRLRHRPAWTVAHLNQRLDAQDRRLTELSADGSGVASAFAVSYEQLTADQQRMFRRLSLMPGKDTDAYGAGALTDTPAADAEEVLEALVDANLLLQPEPGRFQFHDLLRQYAAQVARAEESDQERTDAICRLLEYYLQTTQRSLQQVTQVLYADLSGRPVVPGPSVGADLAWCDAEWPNLVAAVAQAESIGRDDLAWLLANVVAPYLHRRTRLDEIDAVLTIGLAAAERLGDSEGRARLLHLRGHYGRIRCGARKGIADLRQAADLSKGASPALRAHILSSLGYATGWIDSRSEWPELLKESVRLARKVGHEPLAALTLGYLGSLYGDQWDFTNALVYYQEALATAERIGDERLQPDLLNGIAECHLKFGESTEALQAAMAAKTLAQEHRLEFSLQYTMNNLGDAYRLLGEHDLAVETHQQGLVLAVKNCTHLGENGARLHLGHSLLAAGRVDDSQEQFEIVLRRTANQQPRVAAQALEGLADCAEHNDDPGEARALLRQALVQLGQDLPVYAERLQVRLDRLTGHRGTSVGTSPRTAS</sequence>
<dbReference type="SUPFAM" id="SSF46894">
    <property type="entry name" value="C-terminal effector domain of the bipartite response regulators"/>
    <property type="match status" value="1"/>
</dbReference>
<dbReference type="SMART" id="SM00028">
    <property type="entry name" value="TPR"/>
    <property type="match status" value="5"/>
</dbReference>
<dbReference type="InterPro" id="IPR001867">
    <property type="entry name" value="OmpR/PhoB-type_DNA-bd"/>
</dbReference>
<dbReference type="InterPro" id="IPR036388">
    <property type="entry name" value="WH-like_DNA-bd_sf"/>
</dbReference>
<dbReference type="InterPro" id="IPR011990">
    <property type="entry name" value="TPR-like_helical_dom_sf"/>
</dbReference>
<comment type="caution">
    <text evidence="7">The sequence shown here is derived from an EMBL/GenBank/DDBJ whole genome shotgun (WGS) entry which is preliminary data.</text>
</comment>
<dbReference type="EMBL" id="JBHLTC010000029">
    <property type="protein sequence ID" value="MFC0626782.1"/>
    <property type="molecule type" value="Genomic_DNA"/>
</dbReference>
<proteinExistence type="inferred from homology"/>
<feature type="domain" description="OmpR/PhoB-type" evidence="6">
    <location>
        <begin position="1"/>
        <end position="94"/>
    </location>
</feature>
<evidence type="ECO:0000313" key="7">
    <source>
        <dbReference type="EMBL" id="MFC0626782.1"/>
    </source>
</evidence>
<dbReference type="Gene3D" id="1.10.10.10">
    <property type="entry name" value="Winged helix-like DNA-binding domain superfamily/Winged helix DNA-binding domain"/>
    <property type="match status" value="2"/>
</dbReference>
<dbReference type="PANTHER" id="PTHR35807">
    <property type="entry name" value="TRANSCRIPTIONAL REGULATOR REDD-RELATED"/>
    <property type="match status" value="1"/>
</dbReference>
<dbReference type="InterPro" id="IPR027417">
    <property type="entry name" value="P-loop_NTPase"/>
</dbReference>
<evidence type="ECO:0000313" key="8">
    <source>
        <dbReference type="Proteomes" id="UP001589890"/>
    </source>
</evidence>
<dbReference type="PANTHER" id="PTHR35807:SF1">
    <property type="entry name" value="TRANSCRIPTIONAL REGULATOR REDD"/>
    <property type="match status" value="1"/>
</dbReference>
<name>A0ABV6QT37_9ACTN</name>
<dbReference type="SUPFAM" id="SSF48452">
    <property type="entry name" value="TPR-like"/>
    <property type="match status" value="2"/>
</dbReference>
<dbReference type="InterPro" id="IPR019734">
    <property type="entry name" value="TPR_rpt"/>
</dbReference>
<protein>
    <submittedName>
        <fullName evidence="7">BTAD domain-containing putative transcriptional regulator</fullName>
    </submittedName>
</protein>
<dbReference type="InterPro" id="IPR005158">
    <property type="entry name" value="BTAD"/>
</dbReference>
<gene>
    <name evidence="7" type="ORF">ACFFGN_22070</name>
</gene>
<keyword evidence="4" id="KW-0804">Transcription</keyword>
<dbReference type="RefSeq" id="WP_380050778.1">
    <property type="nucleotide sequence ID" value="NZ_JBHLTC010000029.1"/>
</dbReference>
<comment type="similarity">
    <text evidence="1">Belongs to the AfsR/DnrI/RedD regulatory family.</text>
</comment>
<dbReference type="CDD" id="cd15831">
    <property type="entry name" value="BTAD"/>
    <property type="match status" value="1"/>
</dbReference>
<keyword evidence="3 5" id="KW-0238">DNA-binding</keyword>
<organism evidence="7 8">
    <name type="scientific">Kribbella deserti</name>
    <dbReference type="NCBI Taxonomy" id="1926257"/>
    <lineage>
        <taxon>Bacteria</taxon>
        <taxon>Bacillati</taxon>
        <taxon>Actinomycetota</taxon>
        <taxon>Actinomycetes</taxon>
        <taxon>Propionibacteriales</taxon>
        <taxon>Kribbellaceae</taxon>
        <taxon>Kribbella</taxon>
    </lineage>
</organism>
<dbReference type="Pfam" id="PF13432">
    <property type="entry name" value="TPR_16"/>
    <property type="match status" value="1"/>
</dbReference>
<evidence type="ECO:0000256" key="5">
    <source>
        <dbReference type="PROSITE-ProRule" id="PRU01091"/>
    </source>
</evidence>
<accession>A0ABV6QT37</accession>
<evidence type="ECO:0000259" key="6">
    <source>
        <dbReference type="PROSITE" id="PS51755"/>
    </source>
</evidence>
<dbReference type="SMART" id="SM01043">
    <property type="entry name" value="BTAD"/>
    <property type="match status" value="1"/>
</dbReference>
<dbReference type="InterPro" id="IPR051677">
    <property type="entry name" value="AfsR-DnrI-RedD_regulator"/>
</dbReference>
<evidence type="ECO:0000256" key="2">
    <source>
        <dbReference type="ARBA" id="ARBA00023015"/>
    </source>
</evidence>
<reference evidence="7 8" key="1">
    <citation type="submission" date="2024-09" db="EMBL/GenBank/DDBJ databases">
        <authorList>
            <person name="Sun Q."/>
            <person name="Mori K."/>
        </authorList>
    </citation>
    <scope>NUCLEOTIDE SEQUENCE [LARGE SCALE GENOMIC DNA]</scope>
    <source>
        <strain evidence="7 8">CGMCC 1.15906</strain>
    </source>
</reference>
<evidence type="ECO:0000256" key="4">
    <source>
        <dbReference type="ARBA" id="ARBA00023163"/>
    </source>
</evidence>
<dbReference type="PRINTS" id="PR00364">
    <property type="entry name" value="DISEASERSIST"/>
</dbReference>
<feature type="DNA-binding region" description="OmpR/PhoB-type" evidence="5">
    <location>
        <begin position="1"/>
        <end position="94"/>
    </location>
</feature>
<dbReference type="Pfam" id="PF03704">
    <property type="entry name" value="BTAD"/>
    <property type="match status" value="1"/>
</dbReference>
<evidence type="ECO:0000256" key="3">
    <source>
        <dbReference type="ARBA" id="ARBA00023125"/>
    </source>
</evidence>
<dbReference type="SUPFAM" id="SSF52540">
    <property type="entry name" value="P-loop containing nucleoside triphosphate hydrolases"/>
    <property type="match status" value="1"/>
</dbReference>
<dbReference type="InterPro" id="IPR016032">
    <property type="entry name" value="Sig_transdc_resp-reg_C-effctor"/>
</dbReference>
<dbReference type="PROSITE" id="PS51755">
    <property type="entry name" value="OMPR_PHOB"/>
    <property type="match status" value="1"/>
</dbReference>
<keyword evidence="8" id="KW-1185">Reference proteome</keyword>